<keyword evidence="2" id="KW-1185">Reference proteome</keyword>
<sequence>MVGNRSDWFPTAVWNFDLDTHEKLNQDLLSAIYAEKQRDAQGVNWSNSLGWHSVDNLHQKHPFKPLMDIVLTNATEVANCLAWDLSKYTVTVNNCWALVNGKFSSNFLHNHPNSLLSGAYYVQAAEECGGLFFRDPREVTHMTMPPLTELTPWTLQKVTYKPIPGRMIIFPSWLLHGVEPNLSEDERVTVSFNLGLRPIA</sequence>
<accession>A0AAW9Q5S8</accession>
<dbReference type="NCBIfam" id="TIGR02466">
    <property type="entry name" value="TIGR02466 family protein"/>
    <property type="match status" value="1"/>
</dbReference>
<name>A0AAW9Q5S8_9CYAN</name>
<evidence type="ECO:0000313" key="1">
    <source>
        <dbReference type="EMBL" id="MEE3718795.1"/>
    </source>
</evidence>
<dbReference type="AlphaFoldDB" id="A0AAW9Q5S8"/>
<dbReference type="InterPro" id="IPR012668">
    <property type="entry name" value="CHP02466"/>
</dbReference>
<organism evidence="1 2">
    <name type="scientific">Tumidithrix elongata BACA0141</name>
    <dbReference type="NCBI Taxonomy" id="2716417"/>
    <lineage>
        <taxon>Bacteria</taxon>
        <taxon>Bacillati</taxon>
        <taxon>Cyanobacteriota</taxon>
        <taxon>Cyanophyceae</taxon>
        <taxon>Pseudanabaenales</taxon>
        <taxon>Pseudanabaenaceae</taxon>
        <taxon>Tumidithrix</taxon>
        <taxon>Tumidithrix elongata</taxon>
    </lineage>
</organism>
<protein>
    <submittedName>
        <fullName evidence="1">TIGR02466 family protein</fullName>
    </submittedName>
</protein>
<proteinExistence type="predicted"/>
<gene>
    <name evidence="1" type="ORF">V2H45_18795</name>
</gene>
<reference evidence="1" key="1">
    <citation type="submission" date="2024-01" db="EMBL/GenBank/DDBJ databases">
        <title>Bank of Algae and Cyanobacteria of the Azores (BACA) strain genomes.</title>
        <authorList>
            <person name="Luz R."/>
            <person name="Cordeiro R."/>
            <person name="Fonseca A."/>
            <person name="Goncalves V."/>
        </authorList>
    </citation>
    <scope>NUCLEOTIDE SEQUENCE</scope>
    <source>
        <strain evidence="1">BACA0141</strain>
    </source>
</reference>
<dbReference type="RefSeq" id="WP_330485231.1">
    <property type="nucleotide sequence ID" value="NZ_JAZBJZ010000094.1"/>
</dbReference>
<comment type="caution">
    <text evidence="1">The sequence shown here is derived from an EMBL/GenBank/DDBJ whole genome shotgun (WGS) entry which is preliminary data.</text>
</comment>
<dbReference type="Pfam" id="PF13759">
    <property type="entry name" value="2OG-FeII_Oxy_5"/>
    <property type="match status" value="1"/>
</dbReference>
<dbReference type="EMBL" id="JAZBJZ010000094">
    <property type="protein sequence ID" value="MEE3718795.1"/>
    <property type="molecule type" value="Genomic_DNA"/>
</dbReference>
<dbReference type="Proteomes" id="UP001333818">
    <property type="component" value="Unassembled WGS sequence"/>
</dbReference>
<dbReference type="Gene3D" id="2.60.120.620">
    <property type="entry name" value="q2cbj1_9rhob like domain"/>
    <property type="match status" value="1"/>
</dbReference>
<dbReference type="SUPFAM" id="SSF51197">
    <property type="entry name" value="Clavaminate synthase-like"/>
    <property type="match status" value="1"/>
</dbReference>
<evidence type="ECO:0000313" key="2">
    <source>
        <dbReference type="Proteomes" id="UP001333818"/>
    </source>
</evidence>